<organism evidence="1 2">
    <name type="scientific">Luedemannella helvata</name>
    <dbReference type="NCBI Taxonomy" id="349315"/>
    <lineage>
        <taxon>Bacteria</taxon>
        <taxon>Bacillati</taxon>
        <taxon>Actinomycetota</taxon>
        <taxon>Actinomycetes</taxon>
        <taxon>Micromonosporales</taxon>
        <taxon>Micromonosporaceae</taxon>
        <taxon>Luedemannella</taxon>
    </lineage>
</organism>
<reference evidence="1 2" key="1">
    <citation type="journal article" date="2019" name="Int. J. Syst. Evol. Microbiol.">
        <title>The Global Catalogue of Microorganisms (GCM) 10K type strain sequencing project: providing services to taxonomists for standard genome sequencing and annotation.</title>
        <authorList>
            <consortium name="The Broad Institute Genomics Platform"/>
            <consortium name="The Broad Institute Genome Sequencing Center for Infectious Disease"/>
            <person name="Wu L."/>
            <person name="Ma J."/>
        </authorList>
    </citation>
    <scope>NUCLEOTIDE SEQUENCE [LARGE SCALE GENOMIC DNA]</scope>
    <source>
        <strain evidence="1 2">JCM 13249</strain>
    </source>
</reference>
<name>A0ABN2KW67_9ACTN</name>
<dbReference type="InterPro" id="IPR029044">
    <property type="entry name" value="Nucleotide-diphossugar_trans"/>
</dbReference>
<evidence type="ECO:0000313" key="2">
    <source>
        <dbReference type="Proteomes" id="UP001500655"/>
    </source>
</evidence>
<evidence type="ECO:0000313" key="1">
    <source>
        <dbReference type="EMBL" id="GAA1766981.1"/>
    </source>
</evidence>
<accession>A0ABN2KW67</accession>
<dbReference type="SUPFAM" id="SSF53448">
    <property type="entry name" value="Nucleotide-diphospho-sugar transferases"/>
    <property type="match status" value="1"/>
</dbReference>
<proteinExistence type="predicted"/>
<sequence>MYFLANDRVYEQAVAFLNSFRQHNPDVPLCLVPFADDVARVAALADRYDFTIWSDLAMLRRCDELSRRFHGEVLGQYRKVALWSGGYDEFVYVDCDTVVLRPVDFALDLLSDYDVVASHSDIPGIRRFVWRDSIMDTGALTAWQIRYAASTGFLASRRGVLDADRVCADPTEALALAPHMALECSEQPLLNYLIVTSGGRYSSLFTIALRTRDRTMPQEVWAGSDLGEVSGGQVLPPPNHPSVLLVHWAGQWERVRREGGDIPYRQLWEHYRSLAPR</sequence>
<protein>
    <submittedName>
        <fullName evidence="1">Uncharacterized protein</fullName>
    </submittedName>
</protein>
<dbReference type="Proteomes" id="UP001500655">
    <property type="component" value="Unassembled WGS sequence"/>
</dbReference>
<gene>
    <name evidence="1" type="ORF">GCM10009681_42580</name>
</gene>
<dbReference type="Gene3D" id="3.90.550.10">
    <property type="entry name" value="Spore Coat Polysaccharide Biosynthesis Protein SpsA, Chain A"/>
    <property type="match status" value="1"/>
</dbReference>
<keyword evidence="2" id="KW-1185">Reference proteome</keyword>
<comment type="caution">
    <text evidence="1">The sequence shown here is derived from an EMBL/GenBank/DDBJ whole genome shotgun (WGS) entry which is preliminary data.</text>
</comment>
<dbReference type="EMBL" id="BAAALS010000023">
    <property type="protein sequence ID" value="GAA1766981.1"/>
    <property type="molecule type" value="Genomic_DNA"/>
</dbReference>